<evidence type="ECO:0000313" key="2">
    <source>
        <dbReference type="EMBL" id="PXF43642.1"/>
    </source>
</evidence>
<name>A0A2V3INJ1_9FLOR</name>
<gene>
    <name evidence="2" type="ORF">BWQ96_06601</name>
</gene>
<keyword evidence="3" id="KW-1185">Reference proteome</keyword>
<reference evidence="2 3" key="1">
    <citation type="journal article" date="2018" name="Mol. Biol. Evol.">
        <title>Analysis of the draft genome of the red seaweed Gracilariopsis chorda provides insights into genome size evolution in Rhodophyta.</title>
        <authorList>
            <person name="Lee J."/>
            <person name="Yang E.C."/>
            <person name="Graf L."/>
            <person name="Yang J.H."/>
            <person name="Qiu H."/>
            <person name="Zel Zion U."/>
            <person name="Chan C.X."/>
            <person name="Stephens T.G."/>
            <person name="Weber A.P.M."/>
            <person name="Boo G.H."/>
            <person name="Boo S.M."/>
            <person name="Kim K.M."/>
            <person name="Shin Y."/>
            <person name="Jung M."/>
            <person name="Lee S.J."/>
            <person name="Yim H.S."/>
            <person name="Lee J.H."/>
            <person name="Bhattacharya D."/>
            <person name="Yoon H.S."/>
        </authorList>
    </citation>
    <scope>NUCLEOTIDE SEQUENCE [LARGE SCALE GENOMIC DNA]</scope>
    <source>
        <strain evidence="2 3">SKKU-2015</strain>
        <tissue evidence="2">Whole body</tissue>
    </source>
</reference>
<evidence type="ECO:0000256" key="1">
    <source>
        <dbReference type="SAM" id="MobiDB-lite"/>
    </source>
</evidence>
<comment type="caution">
    <text evidence="2">The sequence shown here is derived from an EMBL/GenBank/DDBJ whole genome shotgun (WGS) entry which is preliminary data.</text>
</comment>
<evidence type="ECO:0000313" key="3">
    <source>
        <dbReference type="Proteomes" id="UP000247409"/>
    </source>
</evidence>
<feature type="region of interest" description="Disordered" evidence="1">
    <location>
        <begin position="262"/>
        <end position="284"/>
    </location>
</feature>
<dbReference type="EMBL" id="NBIV01000116">
    <property type="protein sequence ID" value="PXF43642.1"/>
    <property type="molecule type" value="Genomic_DNA"/>
</dbReference>
<dbReference type="AlphaFoldDB" id="A0A2V3INJ1"/>
<sequence>MTIPLEVLQHSHESIPANAVETPLERFLSETKQEIVQNWKDDLSKVNRSLDALEPSSKLPPIPSPIRGKDFVREPKLSALMRTANEYHNALIPEGKEKYIQFPTGATDKKLNTDAKDALEYVLIEQLVEGYGSLSWAAASKTTHFPQCEAIIRTAASSRDFVVYPQSSNYWCIRWLAEHKMNSKQRPSKVKRIGTVPRSIMSCQPPHVSDVPSSQNNIILSQEVEQWVEESAILAQPPTHDMDIEPSTGPVDVTVNTRDVVASEESNDANEGISRAYSSPAAPRETISTLPKATSRTIPVFLRLHVQPSRSLVAQASATPSSIQTRSQIPLQGTNISEKERFNFELRRNSVANGSATVTAPCHVFFVWIIATWHSWTYSWHENRHC</sequence>
<protein>
    <submittedName>
        <fullName evidence="2">Uncharacterized protein</fullName>
    </submittedName>
</protein>
<dbReference type="Proteomes" id="UP000247409">
    <property type="component" value="Unassembled WGS sequence"/>
</dbReference>
<proteinExistence type="predicted"/>
<accession>A0A2V3INJ1</accession>
<organism evidence="2 3">
    <name type="scientific">Gracilariopsis chorda</name>
    <dbReference type="NCBI Taxonomy" id="448386"/>
    <lineage>
        <taxon>Eukaryota</taxon>
        <taxon>Rhodophyta</taxon>
        <taxon>Florideophyceae</taxon>
        <taxon>Rhodymeniophycidae</taxon>
        <taxon>Gracilariales</taxon>
        <taxon>Gracilariaceae</taxon>
        <taxon>Gracilariopsis</taxon>
    </lineage>
</organism>